<keyword evidence="2" id="KW-1185">Reference proteome</keyword>
<organism evidence="1 2">
    <name type="scientific">Aeromonas phage Aer_P220</name>
    <dbReference type="NCBI Taxonomy" id="2951227"/>
    <lineage>
        <taxon>Viruses</taxon>
        <taxon>Duplodnaviria</taxon>
        <taxon>Heunggongvirae</taxon>
        <taxon>Uroviricota</taxon>
        <taxon>Caudoviricetes</taxon>
        <taxon>Autographivirales</taxon>
        <taxon>Autographivirales incertae sedis</taxon>
        <taxon>Yinyavirus</taxon>
        <taxon>Yinyavirus AerP220</taxon>
    </lineage>
</organism>
<accession>A0A9E7NNG3</accession>
<protein>
    <submittedName>
        <fullName evidence="1">Uncharacterized protein</fullName>
    </submittedName>
</protein>
<proteinExistence type="predicted"/>
<dbReference type="EMBL" id="ON624112">
    <property type="protein sequence ID" value="UTQ78240.1"/>
    <property type="molecule type" value="Genomic_DNA"/>
</dbReference>
<sequence length="82" mass="9649">MLQKFKAYLKLWWVEILINEYDSTVQSLIKLEKERTLGVYKYMHKPAKLKAYRIKMQGKADKLKQRLAGVSMRLAKLGVVYG</sequence>
<evidence type="ECO:0000313" key="2">
    <source>
        <dbReference type="Proteomes" id="UP001060037"/>
    </source>
</evidence>
<evidence type="ECO:0000313" key="1">
    <source>
        <dbReference type="EMBL" id="UTQ78240.1"/>
    </source>
</evidence>
<name>A0A9E7NNG3_9CAUD</name>
<reference evidence="1" key="1">
    <citation type="submission" date="2022-05" db="EMBL/GenBank/DDBJ databases">
        <authorList>
            <person name="Tikunov A."/>
            <person name="Kozlova Y."/>
            <person name="Morozova V."/>
            <person name="Jdeed G."/>
            <person name="Bardasheva A."/>
            <person name="Tikunova N."/>
        </authorList>
    </citation>
    <scope>NUCLEOTIDE SEQUENCE</scope>
</reference>
<dbReference type="Proteomes" id="UP001060037">
    <property type="component" value="Segment"/>
</dbReference>